<dbReference type="EMBL" id="KE651168">
    <property type="protein sequence ID" value="EEB06606.2"/>
    <property type="molecule type" value="Genomic_DNA"/>
</dbReference>
<dbReference type="AlphaFoldDB" id="B6JYI8"/>
<dbReference type="InterPro" id="IPR007248">
    <property type="entry name" value="Mpv17_PMP22"/>
</dbReference>
<accession>B6JYI8</accession>
<organism evidence="7 8">
    <name type="scientific">Schizosaccharomyces japonicus (strain yFS275 / FY16936)</name>
    <name type="common">Fission yeast</name>
    <dbReference type="NCBI Taxonomy" id="402676"/>
    <lineage>
        <taxon>Eukaryota</taxon>
        <taxon>Fungi</taxon>
        <taxon>Dikarya</taxon>
        <taxon>Ascomycota</taxon>
        <taxon>Taphrinomycotina</taxon>
        <taxon>Schizosaccharomycetes</taxon>
        <taxon>Schizosaccharomycetales</taxon>
        <taxon>Schizosaccharomycetaceae</taxon>
        <taxon>Schizosaccharomyces</taxon>
    </lineage>
</organism>
<protein>
    <submittedName>
        <fullName evidence="7">Mvp17/PMP22 family protein 1</fullName>
    </submittedName>
</protein>
<dbReference type="PANTHER" id="PTHR11266">
    <property type="entry name" value="PEROXISOMAL MEMBRANE PROTEIN 2, PXMP2 MPV17"/>
    <property type="match status" value="1"/>
</dbReference>
<dbReference type="GO" id="GO:0016020">
    <property type="term" value="C:membrane"/>
    <property type="evidence" value="ECO:0007669"/>
    <property type="project" value="UniProtKB-SubCell"/>
</dbReference>
<evidence type="ECO:0000256" key="4">
    <source>
        <dbReference type="ARBA" id="ARBA00022989"/>
    </source>
</evidence>
<evidence type="ECO:0000313" key="8">
    <source>
        <dbReference type="Proteomes" id="UP000001744"/>
    </source>
</evidence>
<dbReference type="RefSeq" id="XP_002172899.2">
    <property type="nucleotide sequence ID" value="XM_002172863.2"/>
</dbReference>
<dbReference type="OMA" id="FRVMPIQ"/>
<evidence type="ECO:0000256" key="2">
    <source>
        <dbReference type="ARBA" id="ARBA00006824"/>
    </source>
</evidence>
<dbReference type="eggNOG" id="KOG1944">
    <property type="taxonomic scope" value="Eukaryota"/>
</dbReference>
<keyword evidence="8" id="KW-1185">Reference proteome</keyword>
<evidence type="ECO:0000256" key="1">
    <source>
        <dbReference type="ARBA" id="ARBA00004141"/>
    </source>
</evidence>
<dbReference type="Pfam" id="PF04117">
    <property type="entry name" value="Mpv17_PMP22"/>
    <property type="match status" value="1"/>
</dbReference>
<dbReference type="PANTHER" id="PTHR11266:SF119">
    <property type="entry name" value="PROTEIN SYM1"/>
    <property type="match status" value="1"/>
</dbReference>
<dbReference type="JaponicusDB" id="SJAG_01649"/>
<evidence type="ECO:0000256" key="3">
    <source>
        <dbReference type="ARBA" id="ARBA00022692"/>
    </source>
</evidence>
<dbReference type="GO" id="GO:0005737">
    <property type="term" value="C:cytoplasm"/>
    <property type="evidence" value="ECO:0000318"/>
    <property type="project" value="GO_Central"/>
</dbReference>
<dbReference type="OrthoDB" id="10267969at2759"/>
<dbReference type="GO" id="GO:0005739">
    <property type="term" value="C:mitochondrion"/>
    <property type="evidence" value="ECO:0000318"/>
    <property type="project" value="GO_Central"/>
</dbReference>
<dbReference type="STRING" id="402676.B6JYI8"/>
<evidence type="ECO:0000256" key="5">
    <source>
        <dbReference type="ARBA" id="ARBA00023136"/>
    </source>
</evidence>
<name>B6JYI8_SCHJY</name>
<evidence type="ECO:0000256" key="6">
    <source>
        <dbReference type="RuleBase" id="RU363053"/>
    </source>
</evidence>
<comment type="similarity">
    <text evidence="2 6">Belongs to the peroxisomal membrane protein PXMP2/4 family.</text>
</comment>
<reference evidence="7 8" key="1">
    <citation type="journal article" date="2011" name="Science">
        <title>Comparative functional genomics of the fission yeasts.</title>
        <authorList>
            <person name="Rhind N."/>
            <person name="Chen Z."/>
            <person name="Yassour M."/>
            <person name="Thompson D.A."/>
            <person name="Haas B.J."/>
            <person name="Habib N."/>
            <person name="Wapinski I."/>
            <person name="Roy S."/>
            <person name="Lin M.F."/>
            <person name="Heiman D.I."/>
            <person name="Young S.K."/>
            <person name="Furuya K."/>
            <person name="Guo Y."/>
            <person name="Pidoux A."/>
            <person name="Chen H.M."/>
            <person name="Robbertse B."/>
            <person name="Goldberg J.M."/>
            <person name="Aoki K."/>
            <person name="Bayne E.H."/>
            <person name="Berlin A.M."/>
            <person name="Desjardins C.A."/>
            <person name="Dobbs E."/>
            <person name="Dukaj L."/>
            <person name="Fan L."/>
            <person name="FitzGerald M.G."/>
            <person name="French C."/>
            <person name="Gujja S."/>
            <person name="Hansen K."/>
            <person name="Keifenheim D."/>
            <person name="Levin J.Z."/>
            <person name="Mosher R.A."/>
            <person name="Mueller C.A."/>
            <person name="Pfiffner J."/>
            <person name="Priest M."/>
            <person name="Russ C."/>
            <person name="Smialowska A."/>
            <person name="Swoboda P."/>
            <person name="Sykes S.M."/>
            <person name="Vaughn M."/>
            <person name="Vengrova S."/>
            <person name="Yoder R."/>
            <person name="Zeng Q."/>
            <person name="Allshire R."/>
            <person name="Baulcombe D."/>
            <person name="Birren B.W."/>
            <person name="Brown W."/>
            <person name="Ekwall K."/>
            <person name="Kellis M."/>
            <person name="Leatherwood J."/>
            <person name="Levin H."/>
            <person name="Margalit H."/>
            <person name="Martienssen R."/>
            <person name="Nieduszynski C.A."/>
            <person name="Spatafora J.W."/>
            <person name="Friedman N."/>
            <person name="Dalgaard J.Z."/>
            <person name="Baumann P."/>
            <person name="Niki H."/>
            <person name="Regev A."/>
            <person name="Nusbaum C."/>
        </authorList>
    </citation>
    <scope>NUCLEOTIDE SEQUENCE [LARGE SCALE GENOMIC DNA]</scope>
    <source>
        <strain evidence="8">yFS275 / FY16936</strain>
    </source>
</reference>
<proteinExistence type="inferred from homology"/>
<dbReference type="Proteomes" id="UP000001744">
    <property type="component" value="Unassembled WGS sequence"/>
</dbReference>
<keyword evidence="3" id="KW-0812">Transmembrane</keyword>
<gene>
    <name evidence="7" type="ORF">SJAG_01649</name>
</gene>
<comment type="subcellular location">
    <subcellularLocation>
        <location evidence="1">Membrane</location>
        <topology evidence="1">Multi-pass membrane protein</topology>
    </subcellularLocation>
</comment>
<keyword evidence="4" id="KW-1133">Transmembrane helix</keyword>
<evidence type="ECO:0000313" key="7">
    <source>
        <dbReference type="EMBL" id="EEB06606.2"/>
    </source>
</evidence>
<keyword evidence="5" id="KW-0472">Membrane</keyword>
<sequence length="207" mass="23586">MFRSFSARYNQWYQRSPVLTMCFTAATLAGISDGLAQGLTIYRARKNAITGLGGEKLRAHPELPSIRRVLQFVGFGFAISPIQFRWLRFLAQKLPVSKGVGNVVSRVLLDQIVFAPFGLSAFYTWMTLTEGNTLREAKRRLQNVLLPTLKANYSVWPFVQAVNFWFMPLQYQLPFSSIVSLFWNMFLSIMNASESEEITQLGEIELV</sequence>
<dbReference type="GeneID" id="7052339"/>
<dbReference type="HOGENOM" id="CLU_049109_8_0_1"/>
<dbReference type="VEuPathDB" id="FungiDB:SJAG_01649"/>